<proteinExistence type="predicted"/>
<name>A0A3B1CGT8_9ZZZZ</name>
<keyword evidence="4" id="KW-0175">Coiled coil</keyword>
<evidence type="ECO:0000256" key="4">
    <source>
        <dbReference type="SAM" id="Coils"/>
    </source>
</evidence>
<dbReference type="InterPro" id="IPR050810">
    <property type="entry name" value="Bact_Secretion_Sys_Channel"/>
</dbReference>
<organism evidence="7">
    <name type="scientific">hydrothermal vent metagenome</name>
    <dbReference type="NCBI Taxonomy" id="652676"/>
    <lineage>
        <taxon>unclassified sequences</taxon>
        <taxon>metagenomes</taxon>
        <taxon>ecological metagenomes</taxon>
    </lineage>
</organism>
<dbReference type="Gene3D" id="3.30.1370.120">
    <property type="match status" value="1"/>
</dbReference>
<evidence type="ECO:0000313" key="7">
    <source>
        <dbReference type="EMBL" id="VAX23184.1"/>
    </source>
</evidence>
<accession>A0A3B1CGT8</accession>
<dbReference type="PANTHER" id="PTHR30332:SF24">
    <property type="entry name" value="SECRETIN GSPD-RELATED"/>
    <property type="match status" value="1"/>
</dbReference>
<feature type="coiled-coil region" evidence="4">
    <location>
        <begin position="82"/>
        <end position="109"/>
    </location>
</feature>
<evidence type="ECO:0000256" key="3">
    <source>
        <dbReference type="ARBA" id="ARBA00023136"/>
    </source>
</evidence>
<evidence type="ECO:0000259" key="6">
    <source>
        <dbReference type="Pfam" id="PF03958"/>
    </source>
</evidence>
<feature type="domain" description="NolW-like" evidence="6">
    <location>
        <begin position="38"/>
        <end position="94"/>
    </location>
</feature>
<dbReference type="InterPro" id="IPR004846">
    <property type="entry name" value="T2SS/T3SS_dom"/>
</dbReference>
<dbReference type="InterPro" id="IPR038591">
    <property type="entry name" value="NolW-like_sf"/>
</dbReference>
<sequence>MPKNDMTKVCPVKYICHIAAVIMFTLHPGAGLAQASFEIFEIHYSDAGELKGAVMALLSENGKVSVNSSSNSLIVKDNPRVLKQVRQMITRLDRKLKNIRIEVEFVEKASLNKTGVNIKWGIGGSGWSMGVIPGAPGSSVSADLTARRSDFKGKKKQFLMIMENRPGRIFVGESIPLTNYFFQYGRNHGYLTQNTQFKNVGVSFSVKASVAGKGKLRITLEPEVSYYDRKRNSFPVKNAATTLVMDDPGAIVIASSDDNSDSFSVNFLRGINKEDSKSQFAMILTARSEK</sequence>
<dbReference type="Pfam" id="PF03958">
    <property type="entry name" value="Secretin_N"/>
    <property type="match status" value="1"/>
</dbReference>
<dbReference type="InterPro" id="IPR005644">
    <property type="entry name" value="NolW-like"/>
</dbReference>
<evidence type="ECO:0000256" key="2">
    <source>
        <dbReference type="ARBA" id="ARBA00022729"/>
    </source>
</evidence>
<dbReference type="AlphaFoldDB" id="A0A3B1CGT8"/>
<evidence type="ECO:0000256" key="1">
    <source>
        <dbReference type="ARBA" id="ARBA00004370"/>
    </source>
</evidence>
<dbReference type="PANTHER" id="PTHR30332">
    <property type="entry name" value="PROBABLE GENERAL SECRETION PATHWAY PROTEIN D"/>
    <property type="match status" value="1"/>
</dbReference>
<gene>
    <name evidence="7" type="ORF">MNBD_NITROSPINAE03-1689</name>
</gene>
<protein>
    <submittedName>
        <fullName evidence="7">Uncharacterized protein</fullName>
    </submittedName>
</protein>
<dbReference type="GO" id="GO:0009306">
    <property type="term" value="P:protein secretion"/>
    <property type="evidence" value="ECO:0007669"/>
    <property type="project" value="InterPro"/>
</dbReference>
<dbReference type="GO" id="GO:0016020">
    <property type="term" value="C:membrane"/>
    <property type="evidence" value="ECO:0007669"/>
    <property type="project" value="UniProtKB-SubCell"/>
</dbReference>
<comment type="subcellular location">
    <subcellularLocation>
        <location evidence="1">Membrane</location>
    </subcellularLocation>
</comment>
<keyword evidence="3" id="KW-0472">Membrane</keyword>
<reference evidence="7" key="1">
    <citation type="submission" date="2018-06" db="EMBL/GenBank/DDBJ databases">
        <authorList>
            <person name="Zhirakovskaya E."/>
        </authorList>
    </citation>
    <scope>NUCLEOTIDE SEQUENCE</scope>
</reference>
<dbReference type="GO" id="GO:0015627">
    <property type="term" value="C:type II protein secretion system complex"/>
    <property type="evidence" value="ECO:0007669"/>
    <property type="project" value="TreeGrafter"/>
</dbReference>
<keyword evidence="2" id="KW-0732">Signal</keyword>
<feature type="domain" description="Type II/III secretion system secretin-like" evidence="5">
    <location>
        <begin position="156"/>
        <end position="253"/>
    </location>
</feature>
<evidence type="ECO:0000259" key="5">
    <source>
        <dbReference type="Pfam" id="PF00263"/>
    </source>
</evidence>
<dbReference type="EMBL" id="UOGB01000263">
    <property type="protein sequence ID" value="VAX23184.1"/>
    <property type="molecule type" value="Genomic_DNA"/>
</dbReference>
<dbReference type="Pfam" id="PF00263">
    <property type="entry name" value="Secretin"/>
    <property type="match status" value="1"/>
</dbReference>